<keyword evidence="2" id="KW-1185">Reference proteome</keyword>
<dbReference type="InterPro" id="IPR043504">
    <property type="entry name" value="Peptidase_S1_PA_chymotrypsin"/>
</dbReference>
<name>A0A087CX88_9BIFI</name>
<accession>A0A087CX88</accession>
<dbReference type="OrthoDB" id="5121599at2"/>
<dbReference type="RefSeq" id="WP_152598616.1">
    <property type="nucleotide sequence ID" value="NZ_JDUW01000016.1"/>
</dbReference>
<evidence type="ECO:0000313" key="2">
    <source>
        <dbReference type="Proteomes" id="UP000028984"/>
    </source>
</evidence>
<organism evidence="1 2">
    <name type="scientific">Bifidobacterium reuteri DSM 23975</name>
    <dbReference type="NCBI Taxonomy" id="1437610"/>
    <lineage>
        <taxon>Bacteria</taxon>
        <taxon>Bacillati</taxon>
        <taxon>Actinomycetota</taxon>
        <taxon>Actinomycetes</taxon>
        <taxon>Bifidobacteriales</taxon>
        <taxon>Bifidobacteriaceae</taxon>
        <taxon>Bifidobacterium</taxon>
    </lineage>
</organism>
<dbReference type="SUPFAM" id="SSF50494">
    <property type="entry name" value="Trypsin-like serine proteases"/>
    <property type="match status" value="1"/>
</dbReference>
<dbReference type="GO" id="GO:0004252">
    <property type="term" value="F:serine-type endopeptidase activity"/>
    <property type="evidence" value="ECO:0007669"/>
    <property type="project" value="InterPro"/>
</dbReference>
<dbReference type="eggNOG" id="COG3591">
    <property type="taxonomic scope" value="Bacteria"/>
</dbReference>
<sequence length="262" mass="28017">MDKEITTTFHSVPPAVPLGLKTRSGFNPDSSARPTGLLFFVNGEKQGACTASLVNSSSKKLVMTAAHCLHGGSGSGWYTKFMFVPNASPSGGNTQMYAMGTARVFTDWINNANTQSLSVYDVPNDIGFISVSSVMPDYLGKPVEVFGGHGFGHSNLGSFTARIVGYPKNPGNNKDPQSCVTKVETLYPFNMGDVLKASGCSFVDAHGASGSPWLELYDENTGIGWANGVLSAVPSQEHTLLSPRFNDRVYKLYNEANNDGLQ</sequence>
<dbReference type="InterPro" id="IPR009003">
    <property type="entry name" value="Peptidase_S1_PA"/>
</dbReference>
<dbReference type="PROSITE" id="PS00134">
    <property type="entry name" value="TRYPSIN_HIS"/>
    <property type="match status" value="1"/>
</dbReference>
<dbReference type="EMBL" id="JGZK01000002">
    <property type="protein sequence ID" value="KFI87888.1"/>
    <property type="molecule type" value="Genomic_DNA"/>
</dbReference>
<evidence type="ECO:0008006" key="3">
    <source>
        <dbReference type="Google" id="ProtNLM"/>
    </source>
</evidence>
<reference evidence="1 2" key="1">
    <citation type="submission" date="2014-03" db="EMBL/GenBank/DDBJ databases">
        <title>Genomics of Bifidobacteria.</title>
        <authorList>
            <person name="Ventura M."/>
            <person name="Milani C."/>
            <person name="Lugli G.A."/>
        </authorList>
    </citation>
    <scope>NUCLEOTIDE SEQUENCE [LARGE SCALE GENOMIC DNA]</scope>
    <source>
        <strain evidence="1 2">DSM 23975</strain>
    </source>
</reference>
<dbReference type="AlphaFoldDB" id="A0A087CX88"/>
<dbReference type="STRING" id="1437610.BREU_8000"/>
<evidence type="ECO:0000313" key="1">
    <source>
        <dbReference type="EMBL" id="KFI87888.1"/>
    </source>
</evidence>
<dbReference type="Gene3D" id="2.40.10.10">
    <property type="entry name" value="Trypsin-like serine proteases"/>
    <property type="match status" value="2"/>
</dbReference>
<gene>
    <name evidence="1" type="ORF">BREU_8000</name>
</gene>
<dbReference type="Proteomes" id="UP000028984">
    <property type="component" value="Unassembled WGS sequence"/>
</dbReference>
<comment type="caution">
    <text evidence="1">The sequence shown here is derived from an EMBL/GenBank/DDBJ whole genome shotgun (WGS) entry which is preliminary data.</text>
</comment>
<protein>
    <recommendedName>
        <fullName evidence="3">Peptidase S1 domain-containing protein</fullName>
    </recommendedName>
</protein>
<proteinExistence type="predicted"/>
<dbReference type="GO" id="GO:0006508">
    <property type="term" value="P:proteolysis"/>
    <property type="evidence" value="ECO:0007669"/>
    <property type="project" value="InterPro"/>
</dbReference>
<dbReference type="InterPro" id="IPR018114">
    <property type="entry name" value="TRYPSIN_HIS"/>
</dbReference>